<sequence>MTKSNVEFGLDTFGDVTHDANGQPETYAQVIRNVIKEAVAADQVGIDFFGIGEHHREDFAVSSPETVLAAVATVTERIKLGSAVTVLSSDDPVRVYQRFATVDAASNGRAEVILGRGSFTESFPLFGYSLSDYDKLFEEKVELFAQLLEQKPLSWTGMTRPPLNGQRVFPLVEKGPLKTWLGVGGSPDSVIRAAQYGLPMMLAIIGGSPYRFKPFVDLYRNANEQLKHPAIPVGVHSPGYIAETDAAAKAEFWPHFRAMRDRIGRERGWGPVSERDYEAEIDQGSLYVGSPESVAAKLAPVIENLGIQRFQLKYSIGTMPHEKLVQSIRLFGEEVVPRVKTTLAKEVAA</sequence>
<dbReference type="InterPro" id="IPR050766">
    <property type="entry name" value="Bact_Lucif_Oxidored"/>
</dbReference>
<name>A0A109JS66_9HYPH</name>
<comment type="caution">
    <text evidence="4">The sequence shown here is derived from an EMBL/GenBank/DDBJ whole genome shotgun (WGS) entry which is preliminary data.</text>
</comment>
<evidence type="ECO:0000259" key="3">
    <source>
        <dbReference type="Pfam" id="PF00296"/>
    </source>
</evidence>
<protein>
    <submittedName>
        <fullName evidence="4">Luciferase</fullName>
    </submittedName>
</protein>
<dbReference type="InterPro" id="IPR022290">
    <property type="entry name" value="LLM_Atu2307-like"/>
</dbReference>
<dbReference type="SUPFAM" id="SSF51679">
    <property type="entry name" value="Bacterial luciferase-like"/>
    <property type="match status" value="1"/>
</dbReference>
<dbReference type="GO" id="GO:0005829">
    <property type="term" value="C:cytosol"/>
    <property type="evidence" value="ECO:0007669"/>
    <property type="project" value="TreeGrafter"/>
</dbReference>
<keyword evidence="1" id="KW-0560">Oxidoreductase</keyword>
<dbReference type="EMBL" id="LNCD01000063">
    <property type="protein sequence ID" value="KWV53954.1"/>
    <property type="molecule type" value="Genomic_DNA"/>
</dbReference>
<dbReference type="GO" id="GO:0016705">
    <property type="term" value="F:oxidoreductase activity, acting on paired donors, with incorporation or reduction of molecular oxygen"/>
    <property type="evidence" value="ECO:0007669"/>
    <property type="project" value="InterPro"/>
</dbReference>
<reference evidence="4 5" key="1">
    <citation type="submission" date="2015-11" db="EMBL/GenBank/DDBJ databases">
        <title>Draft Genome Sequence of the Strain BR 10423 (Rhizobium sp.) isolated from nodules of Mimosa pudica.</title>
        <authorList>
            <person name="Barauna A.C."/>
            <person name="Zilli J.E."/>
            <person name="Simoes-Araujo J.L."/>
            <person name="Reis V.M."/>
            <person name="James E.K."/>
            <person name="Reis F.B.Jr."/>
            <person name="Rouws L.F."/>
            <person name="Passos S.R."/>
            <person name="Gois S.R."/>
        </authorList>
    </citation>
    <scope>NUCLEOTIDE SEQUENCE [LARGE SCALE GENOMIC DNA]</scope>
    <source>
        <strain evidence="4 5">BR10423</strain>
    </source>
</reference>
<dbReference type="PANTHER" id="PTHR30137:SF8">
    <property type="entry name" value="BLR5498 PROTEIN"/>
    <property type="match status" value="1"/>
</dbReference>
<keyword evidence="5" id="KW-1185">Reference proteome</keyword>
<dbReference type="Gene3D" id="3.20.20.30">
    <property type="entry name" value="Luciferase-like domain"/>
    <property type="match status" value="1"/>
</dbReference>
<keyword evidence="2" id="KW-0503">Monooxygenase</keyword>
<dbReference type="Proteomes" id="UP000068164">
    <property type="component" value="Unassembled WGS sequence"/>
</dbReference>
<feature type="domain" description="Luciferase-like" evidence="3">
    <location>
        <begin position="20"/>
        <end position="308"/>
    </location>
</feature>
<accession>A0A109JS66</accession>
<dbReference type="Pfam" id="PF00296">
    <property type="entry name" value="Bac_luciferase"/>
    <property type="match status" value="1"/>
</dbReference>
<dbReference type="OrthoDB" id="9776438at2"/>
<evidence type="ECO:0000313" key="5">
    <source>
        <dbReference type="Proteomes" id="UP000068164"/>
    </source>
</evidence>
<dbReference type="GO" id="GO:0004497">
    <property type="term" value="F:monooxygenase activity"/>
    <property type="evidence" value="ECO:0007669"/>
    <property type="project" value="UniProtKB-KW"/>
</dbReference>
<dbReference type="InterPro" id="IPR011251">
    <property type="entry name" value="Luciferase-like_dom"/>
</dbReference>
<gene>
    <name evidence="4" type="ORF">AS026_02770</name>
</gene>
<dbReference type="RefSeq" id="WP_062369868.1">
    <property type="nucleotide sequence ID" value="NZ_LNCD01000063.1"/>
</dbReference>
<organism evidence="4 5">
    <name type="scientific">Rhizobium altiplani</name>
    <dbReference type="NCBI Taxonomy" id="1864509"/>
    <lineage>
        <taxon>Bacteria</taxon>
        <taxon>Pseudomonadati</taxon>
        <taxon>Pseudomonadota</taxon>
        <taxon>Alphaproteobacteria</taxon>
        <taxon>Hyphomicrobiales</taxon>
        <taxon>Rhizobiaceae</taxon>
        <taxon>Rhizobium/Agrobacterium group</taxon>
        <taxon>Rhizobium</taxon>
    </lineage>
</organism>
<dbReference type="NCBIfam" id="TIGR03858">
    <property type="entry name" value="LLM_2I7G"/>
    <property type="match status" value="1"/>
</dbReference>
<proteinExistence type="predicted"/>
<dbReference type="PANTHER" id="PTHR30137">
    <property type="entry name" value="LUCIFERASE-LIKE MONOOXYGENASE"/>
    <property type="match status" value="1"/>
</dbReference>
<evidence type="ECO:0000313" key="4">
    <source>
        <dbReference type="EMBL" id="KWV53954.1"/>
    </source>
</evidence>
<evidence type="ECO:0000256" key="1">
    <source>
        <dbReference type="ARBA" id="ARBA00023002"/>
    </source>
</evidence>
<dbReference type="AlphaFoldDB" id="A0A109JS66"/>
<evidence type="ECO:0000256" key="2">
    <source>
        <dbReference type="ARBA" id="ARBA00023033"/>
    </source>
</evidence>
<dbReference type="InterPro" id="IPR036661">
    <property type="entry name" value="Luciferase-like_sf"/>
</dbReference>